<gene>
    <name evidence="2" type="ORF">ACOF00016_LOCUS18196</name>
</gene>
<protein>
    <submittedName>
        <fullName evidence="2">Uncharacterized protein</fullName>
    </submittedName>
</protein>
<dbReference type="AlphaFoldDB" id="A0A7S3LG45"/>
<reference evidence="2" key="1">
    <citation type="submission" date="2021-01" db="EMBL/GenBank/DDBJ databases">
        <authorList>
            <person name="Corre E."/>
            <person name="Pelletier E."/>
            <person name="Niang G."/>
            <person name="Scheremetjew M."/>
            <person name="Finn R."/>
            <person name="Kale V."/>
            <person name="Holt S."/>
            <person name="Cochrane G."/>
            <person name="Meng A."/>
            <person name="Brown T."/>
            <person name="Cohen L."/>
        </authorList>
    </citation>
    <scope>NUCLEOTIDE SEQUENCE</scope>
    <source>
        <strain evidence="2">CCMP127</strain>
    </source>
</reference>
<sequence>MSSSDMEALSGDANRNGPQHGIASVTELNHDETDASTDDDAGAGEAGIDVSHALLARKSESSSDEEVANLLPQKRKNVENEAEKLYDQPLCIPEILQKMEQTLETDGRFPNGIIQKIKNYHESLLTKDVQLRMDYLASHNGASPLFNDEDEDDDNDMYDFYRSIVEELVGYMQRDTYMQQEGMAKHWIETIFQARCSAYYGGRFARMAFPRVVPIVLKILQLYHDRLRSQCCFLLMVLLGRVTYPNGILRFHTPTNGDYAETLPWTAECVDLLMATEGMLDALAPPLVLDEDGETTYYVPSTWSDNATDFAGKLFYISYKSIDERTDAPFRGQHDVLRTMYNATRDDVGGHPVLPPGTRGSDLAYGIVNVSKRTGVPA</sequence>
<dbReference type="EMBL" id="HBIM01024537">
    <property type="protein sequence ID" value="CAE0421559.1"/>
    <property type="molecule type" value="Transcribed_RNA"/>
</dbReference>
<accession>A0A7S3LG45</accession>
<feature type="region of interest" description="Disordered" evidence="1">
    <location>
        <begin position="1"/>
        <end position="49"/>
    </location>
</feature>
<evidence type="ECO:0000256" key="1">
    <source>
        <dbReference type="SAM" id="MobiDB-lite"/>
    </source>
</evidence>
<organism evidence="2">
    <name type="scientific">Amphora coffeiformis</name>
    <dbReference type="NCBI Taxonomy" id="265554"/>
    <lineage>
        <taxon>Eukaryota</taxon>
        <taxon>Sar</taxon>
        <taxon>Stramenopiles</taxon>
        <taxon>Ochrophyta</taxon>
        <taxon>Bacillariophyta</taxon>
        <taxon>Bacillariophyceae</taxon>
        <taxon>Bacillariophycidae</taxon>
        <taxon>Thalassiophysales</taxon>
        <taxon>Catenulaceae</taxon>
        <taxon>Amphora</taxon>
    </lineage>
</organism>
<evidence type="ECO:0000313" key="2">
    <source>
        <dbReference type="EMBL" id="CAE0421559.1"/>
    </source>
</evidence>
<name>A0A7S3LG45_9STRA</name>
<proteinExistence type="predicted"/>